<dbReference type="NCBIfam" id="NF004824">
    <property type="entry name" value="PRK06180.1"/>
    <property type="match status" value="1"/>
</dbReference>
<keyword evidence="5" id="KW-1185">Reference proteome</keyword>
<dbReference type="SUPFAM" id="SSF51735">
    <property type="entry name" value="NAD(P)-binding Rossmann-fold domains"/>
    <property type="match status" value="1"/>
</dbReference>
<protein>
    <submittedName>
        <fullName evidence="4">Oxidoreductase</fullName>
    </submittedName>
</protein>
<evidence type="ECO:0000313" key="4">
    <source>
        <dbReference type="EMBL" id="MDO1450134.1"/>
    </source>
</evidence>
<dbReference type="Proteomes" id="UP001168528">
    <property type="component" value="Unassembled WGS sequence"/>
</dbReference>
<name>A0ABT8RDG2_9BACT</name>
<evidence type="ECO:0000256" key="1">
    <source>
        <dbReference type="ARBA" id="ARBA00006484"/>
    </source>
</evidence>
<dbReference type="Pfam" id="PF00106">
    <property type="entry name" value="adh_short"/>
    <property type="match status" value="1"/>
</dbReference>
<comment type="caution">
    <text evidence="4">The sequence shown here is derived from an EMBL/GenBank/DDBJ whole genome shotgun (WGS) entry which is preliminary data.</text>
</comment>
<dbReference type="CDD" id="cd05374">
    <property type="entry name" value="17beta-HSD-like_SDR_c"/>
    <property type="match status" value="1"/>
</dbReference>
<dbReference type="PANTHER" id="PTHR43976">
    <property type="entry name" value="SHORT CHAIN DEHYDROGENASE"/>
    <property type="match status" value="1"/>
</dbReference>
<accession>A0ABT8RDG2</accession>
<reference evidence="4" key="1">
    <citation type="submission" date="2023-07" db="EMBL/GenBank/DDBJ databases">
        <title>The genome sequence of Rhodocytophaga aerolata KACC 12507.</title>
        <authorList>
            <person name="Zhang X."/>
        </authorList>
    </citation>
    <scope>NUCLEOTIDE SEQUENCE</scope>
    <source>
        <strain evidence="4">KACC 12507</strain>
    </source>
</reference>
<dbReference type="InterPro" id="IPR002347">
    <property type="entry name" value="SDR_fam"/>
</dbReference>
<proteinExistence type="inferred from homology"/>
<evidence type="ECO:0000256" key="2">
    <source>
        <dbReference type="ARBA" id="ARBA00023002"/>
    </source>
</evidence>
<dbReference type="EMBL" id="JAUKPO010000026">
    <property type="protein sequence ID" value="MDO1450134.1"/>
    <property type="molecule type" value="Genomic_DNA"/>
</dbReference>
<gene>
    <name evidence="4" type="ORF">Q0590_27885</name>
</gene>
<dbReference type="InterPro" id="IPR051911">
    <property type="entry name" value="SDR_oxidoreductase"/>
</dbReference>
<sequence length="288" mass="30764">MKTQKVWFVTGASRGFGLEIVKAALAVGDQVVATVRKNPEQVSATLGNHQNLQVVVLDVTKVGQVKEGVEQAIAHFGQIDVLVNNAGYGFLGAFEEATEEEISRQFETNVFGLLRVTQAILPYMRQRATGHIINFSSAFGYRATVPGFGLYGSTKFAVEGISEGLALEVNPLGIHVTSLAPGLFSTDFLSGDSYVVGANVLEAYAPTVGRTRVNAGQIHGNQPGDPAKLAQVVMELANSQTPPVHLPVGKDAVAYFRSKVATMEAEVDAWESISASTDREIEPAFPKS</sequence>
<dbReference type="PROSITE" id="PS00061">
    <property type="entry name" value="ADH_SHORT"/>
    <property type="match status" value="1"/>
</dbReference>
<dbReference type="PRINTS" id="PR00081">
    <property type="entry name" value="GDHRDH"/>
</dbReference>
<dbReference type="InterPro" id="IPR036291">
    <property type="entry name" value="NAD(P)-bd_dom_sf"/>
</dbReference>
<evidence type="ECO:0000313" key="5">
    <source>
        <dbReference type="Proteomes" id="UP001168528"/>
    </source>
</evidence>
<keyword evidence="2" id="KW-0560">Oxidoreductase</keyword>
<dbReference type="RefSeq" id="WP_302040937.1">
    <property type="nucleotide sequence ID" value="NZ_JAUKPO010000026.1"/>
</dbReference>
<organism evidence="4 5">
    <name type="scientific">Rhodocytophaga aerolata</name>
    <dbReference type="NCBI Taxonomy" id="455078"/>
    <lineage>
        <taxon>Bacteria</taxon>
        <taxon>Pseudomonadati</taxon>
        <taxon>Bacteroidota</taxon>
        <taxon>Cytophagia</taxon>
        <taxon>Cytophagales</taxon>
        <taxon>Rhodocytophagaceae</taxon>
        <taxon>Rhodocytophaga</taxon>
    </lineage>
</organism>
<dbReference type="Gene3D" id="3.40.50.720">
    <property type="entry name" value="NAD(P)-binding Rossmann-like Domain"/>
    <property type="match status" value="1"/>
</dbReference>
<dbReference type="InterPro" id="IPR020904">
    <property type="entry name" value="Sc_DH/Rdtase_CS"/>
</dbReference>
<dbReference type="PRINTS" id="PR00080">
    <property type="entry name" value="SDRFAMILY"/>
</dbReference>
<evidence type="ECO:0000256" key="3">
    <source>
        <dbReference type="RuleBase" id="RU000363"/>
    </source>
</evidence>
<dbReference type="PANTHER" id="PTHR43976:SF16">
    <property type="entry name" value="SHORT-CHAIN DEHYDROGENASE_REDUCTASE FAMILY PROTEIN"/>
    <property type="match status" value="1"/>
</dbReference>
<comment type="similarity">
    <text evidence="1 3">Belongs to the short-chain dehydrogenases/reductases (SDR) family.</text>
</comment>